<keyword evidence="4" id="KW-0156">Chromatin regulator</keyword>
<dbReference type="PANTHER" id="PTHR46462:SF3">
    <property type="entry name" value="UPSET, ISOFORM A"/>
    <property type="match status" value="1"/>
</dbReference>
<proteinExistence type="predicted"/>
<evidence type="ECO:0000256" key="1">
    <source>
        <dbReference type="ARBA" id="ARBA00022723"/>
    </source>
</evidence>
<dbReference type="Proteomes" id="UP000000709">
    <property type="component" value="Unassembled WGS sequence"/>
</dbReference>
<feature type="compositionally biased region" description="Polar residues" evidence="5">
    <location>
        <begin position="421"/>
        <end position="435"/>
    </location>
</feature>
<organism evidence="8">
    <name type="scientific">Spathaspora passalidarum (strain NRRL Y-27907 / 11-Y1)</name>
    <dbReference type="NCBI Taxonomy" id="619300"/>
    <lineage>
        <taxon>Eukaryota</taxon>
        <taxon>Fungi</taxon>
        <taxon>Dikarya</taxon>
        <taxon>Ascomycota</taxon>
        <taxon>Saccharomycotina</taxon>
        <taxon>Pichiomycetes</taxon>
        <taxon>Debaryomycetaceae</taxon>
        <taxon>Spathaspora</taxon>
    </lineage>
</organism>
<keyword evidence="3" id="KW-0862">Zinc</keyword>
<feature type="compositionally biased region" description="Polar residues" evidence="5">
    <location>
        <begin position="238"/>
        <end position="264"/>
    </location>
</feature>
<dbReference type="Gene3D" id="2.170.270.10">
    <property type="entry name" value="SET domain"/>
    <property type="match status" value="1"/>
</dbReference>
<dbReference type="InterPro" id="IPR046341">
    <property type="entry name" value="SET_dom_sf"/>
</dbReference>
<dbReference type="InterPro" id="IPR001965">
    <property type="entry name" value="Znf_PHD"/>
</dbReference>
<feature type="compositionally biased region" description="Basic and acidic residues" evidence="5">
    <location>
        <begin position="168"/>
        <end position="177"/>
    </location>
</feature>
<feature type="compositionally biased region" description="Low complexity" evidence="5">
    <location>
        <begin position="42"/>
        <end position="77"/>
    </location>
</feature>
<dbReference type="HOGENOM" id="CLU_005191_0_0_1"/>
<dbReference type="GO" id="GO:0070210">
    <property type="term" value="C:Rpd3L-Expanded complex"/>
    <property type="evidence" value="ECO:0007669"/>
    <property type="project" value="TreeGrafter"/>
</dbReference>
<feature type="compositionally biased region" description="Polar residues" evidence="5">
    <location>
        <begin position="514"/>
        <end position="544"/>
    </location>
</feature>
<dbReference type="SUPFAM" id="SSF57903">
    <property type="entry name" value="FYVE/PHD zinc finger"/>
    <property type="match status" value="1"/>
</dbReference>
<dbReference type="FunCoup" id="G3AP66">
    <property type="interactions" value="157"/>
</dbReference>
<gene>
    <name evidence="7" type="ORF">SPAPADRAFT_72003</name>
</gene>
<sequence length="1148" mass="129118">MTNKEEEQLLQDASTLLMFANVAAKQQNQHTIRQVSPPPQASYPQQQQQLQQQQQQQQPQPQPQPVQSQQKQPQQSPMATFSEPVPASAHYPQQPQQQPVRPHIRESPPSQHNQFPLPQYTFPVMYAGPRPPYSLPQPQQSQIAQPPIQILQPQKPPTQDAAVRKHSHPEQTIHDVTPRQPHRSSISILMNTPEPNTEVKQQVPPQTQPQVQTNAPGLSQTEQKQPPQMQPFTHIKSKSQSPMSQVNQNTPAPTSAASRKSVSPPSKLPKQGNFKPTHERSRSTPESNATIKFRHLQVSPTGNKFARGIDLETGERNTTNAVIAAAALTAAADVPLPLKHGDGKRNSSSASSSPILATSKATVVKLEALPSEKKEEDQLTEPEPETEKTDDEKTEDETAAKLSKGSSSSPPAQQKIKDENTVSPATKFQAPPLSTYQVDPDSGLIGCICGIEDDDGFTIQCDVCYRWQHCLCMGFQSADEVPEDEYKCYYCDESTWGKFDPELCRQQTLARLQNERMTSSSQDRSEYSNNNVAPQQTEQNNAPPSNKRRQSGPEKQAEKKKKLDEKKDTAPGTTTAQQAKSPSQPLEQSHEDETLPNKDNELLEDGITAESYQSVYYKLKQNDYKKQSIKEFIEHVGHEFYQGYLSLPKADQQKKVVNNVEIMTFNQFKALKMSKVHLPNHRKYLQEHHKFSKKKNFNKTTIQVKPYSDNQKQKFNGISRLSLFISGSNGGSSPVNGASEAIVIPENTPVIEYLGEIDLFKNYRNDSTNQYTSWGTTKPKVLKTAIPSKDGEVSLVLDSRFVGNESRFIRKSCPSSANCRIQPVYIPEKNTFKFMVLTSKPITLKAESHDEELRLPWEWDVEHPILKLYENNHSEKFENLTNVEKSALITYIDNILNFVECGCSSSNNLSTCAIFKIKKATSYLLRSTRKANSISNVNLMKSKDELILPRPSKEYISWEERLIKRDLELQSKFLGASAELLDQTLVNNIEEQESAVDKPPMLFKIPFKQQLITRIKVSPEELAPEADPDAMKEDQEEHEESNEDIPFPVVPDLVISIDRTIEENLKPIVKEVETKALQPLVDEPDLLDTKSEVEIIQKVVAATVNPVAEPVPEVVVSKKIAELKETVAPTAPKVVKKLSFADYKKKMK</sequence>
<accession>G3AP66</accession>
<feature type="region of interest" description="Disordered" evidence="5">
    <location>
        <begin position="368"/>
        <end position="435"/>
    </location>
</feature>
<feature type="region of interest" description="Disordered" evidence="5">
    <location>
        <begin position="25"/>
        <end position="291"/>
    </location>
</feature>
<dbReference type="InterPro" id="IPR011011">
    <property type="entry name" value="Znf_FYVE_PHD"/>
</dbReference>
<feature type="compositionally biased region" description="Basic and acidic residues" evidence="5">
    <location>
        <begin position="588"/>
        <end position="598"/>
    </location>
</feature>
<evidence type="ECO:0000313" key="8">
    <source>
        <dbReference type="Proteomes" id="UP000000709"/>
    </source>
</evidence>
<dbReference type="EMBL" id="GL996502">
    <property type="protein sequence ID" value="EGW32637.1"/>
    <property type="molecule type" value="Genomic_DNA"/>
</dbReference>
<dbReference type="OrthoDB" id="20872at2759"/>
<dbReference type="eggNOG" id="KOG1844">
    <property type="taxonomic scope" value="Eukaryota"/>
</dbReference>
<dbReference type="SUPFAM" id="SSF82199">
    <property type="entry name" value="SET domain"/>
    <property type="match status" value="1"/>
</dbReference>
<dbReference type="RefSeq" id="XP_007375913.1">
    <property type="nucleotide sequence ID" value="XM_007375851.1"/>
</dbReference>
<dbReference type="InParanoid" id="G3AP66"/>
<evidence type="ECO:0000313" key="7">
    <source>
        <dbReference type="EMBL" id="EGW32637.1"/>
    </source>
</evidence>
<evidence type="ECO:0000256" key="3">
    <source>
        <dbReference type="ARBA" id="ARBA00022833"/>
    </source>
</evidence>
<dbReference type="InterPro" id="IPR013083">
    <property type="entry name" value="Znf_RING/FYVE/PHD"/>
</dbReference>
<evidence type="ECO:0000256" key="5">
    <source>
        <dbReference type="SAM" id="MobiDB-lite"/>
    </source>
</evidence>
<feature type="compositionally biased region" description="Basic and acidic residues" evidence="5">
    <location>
        <begin position="385"/>
        <end position="399"/>
    </location>
</feature>
<feature type="compositionally biased region" description="Low complexity" evidence="5">
    <location>
        <begin position="201"/>
        <end position="213"/>
    </location>
</feature>
<reference evidence="7 8" key="1">
    <citation type="journal article" date="2011" name="Proc. Natl. Acad. Sci. U.S.A.">
        <title>Comparative genomics of xylose-fermenting fungi for enhanced biofuel production.</title>
        <authorList>
            <person name="Wohlbach D.J."/>
            <person name="Kuo A."/>
            <person name="Sato T.K."/>
            <person name="Potts K.M."/>
            <person name="Salamov A.A."/>
            <person name="LaButti K.M."/>
            <person name="Sun H."/>
            <person name="Clum A."/>
            <person name="Pangilinan J.L."/>
            <person name="Lindquist E.A."/>
            <person name="Lucas S."/>
            <person name="Lapidus A."/>
            <person name="Jin M."/>
            <person name="Gunawan C."/>
            <person name="Balan V."/>
            <person name="Dale B.E."/>
            <person name="Jeffries T.W."/>
            <person name="Zinkel R."/>
            <person name="Barry K.W."/>
            <person name="Grigoriev I.V."/>
            <person name="Gasch A.P."/>
        </authorList>
    </citation>
    <scope>NUCLEOTIDE SEQUENCE [LARGE SCALE GENOMIC DNA]</scope>
    <source>
        <strain evidence="8">NRRL Y-27907 / 11-Y1</strain>
    </source>
</reference>
<keyword evidence="2" id="KW-0863">Zinc-finger</keyword>
<feature type="region of interest" description="Disordered" evidence="5">
    <location>
        <begin position="514"/>
        <end position="598"/>
    </location>
</feature>
<dbReference type="InterPro" id="IPR019786">
    <property type="entry name" value="Zinc_finger_PHD-type_CS"/>
</dbReference>
<dbReference type="SMART" id="SM00249">
    <property type="entry name" value="PHD"/>
    <property type="match status" value="1"/>
</dbReference>
<keyword evidence="1" id="KW-0479">Metal-binding</keyword>
<protein>
    <recommendedName>
        <fullName evidence="6">Zinc finger PHD-type domain-containing protein</fullName>
    </recommendedName>
</protein>
<dbReference type="STRING" id="619300.G3AP66"/>
<feature type="compositionally biased region" description="Polar residues" evidence="5">
    <location>
        <begin position="571"/>
        <end position="587"/>
    </location>
</feature>
<dbReference type="Pfam" id="PF20826">
    <property type="entry name" value="PHD_5"/>
    <property type="match status" value="1"/>
</dbReference>
<feature type="compositionally biased region" description="Basic and acidic residues" evidence="5">
    <location>
        <begin position="551"/>
        <end position="569"/>
    </location>
</feature>
<evidence type="ECO:0000256" key="4">
    <source>
        <dbReference type="ARBA" id="ARBA00022853"/>
    </source>
</evidence>
<dbReference type="PANTHER" id="PTHR46462">
    <property type="entry name" value="UPSET, ISOFORM A"/>
    <property type="match status" value="1"/>
</dbReference>
<dbReference type="Gene3D" id="3.30.40.10">
    <property type="entry name" value="Zinc/RING finger domain, C3HC4 (zinc finger)"/>
    <property type="match status" value="1"/>
</dbReference>
<feature type="region of interest" description="Disordered" evidence="5">
    <location>
        <begin position="1020"/>
        <end position="1044"/>
    </location>
</feature>
<dbReference type="AlphaFoldDB" id="G3AP66"/>
<dbReference type="GO" id="GO:0008270">
    <property type="term" value="F:zinc ion binding"/>
    <property type="evidence" value="ECO:0007669"/>
    <property type="project" value="UniProtKB-KW"/>
</dbReference>
<feature type="compositionally biased region" description="Low complexity" evidence="5">
    <location>
        <begin position="136"/>
        <end position="159"/>
    </location>
</feature>
<feature type="domain" description="Zinc finger PHD-type" evidence="6">
    <location>
        <begin position="446"/>
        <end position="492"/>
    </location>
</feature>
<dbReference type="GO" id="GO:0006325">
    <property type="term" value="P:chromatin organization"/>
    <property type="evidence" value="ECO:0007669"/>
    <property type="project" value="UniProtKB-KW"/>
</dbReference>
<dbReference type="GO" id="GO:0006355">
    <property type="term" value="P:regulation of DNA-templated transcription"/>
    <property type="evidence" value="ECO:0007669"/>
    <property type="project" value="TreeGrafter"/>
</dbReference>
<name>G3AP66_SPAPN</name>
<dbReference type="GO" id="GO:0034967">
    <property type="term" value="C:Set3 complex"/>
    <property type="evidence" value="ECO:0007669"/>
    <property type="project" value="TreeGrafter"/>
</dbReference>
<evidence type="ECO:0000259" key="6">
    <source>
        <dbReference type="SMART" id="SM00249"/>
    </source>
</evidence>
<dbReference type="KEGG" id="spaa:SPAPADRAFT_72003"/>
<keyword evidence="8" id="KW-1185">Reference proteome</keyword>
<evidence type="ECO:0000256" key="2">
    <source>
        <dbReference type="ARBA" id="ARBA00022771"/>
    </source>
</evidence>
<feature type="region of interest" description="Disordered" evidence="5">
    <location>
        <begin position="336"/>
        <end position="356"/>
    </location>
</feature>
<feature type="compositionally biased region" description="Polar residues" evidence="5">
    <location>
        <begin position="214"/>
        <end position="231"/>
    </location>
</feature>
<dbReference type="OMA" id="RLPWEWD"/>
<dbReference type="PROSITE" id="PS01359">
    <property type="entry name" value="ZF_PHD_1"/>
    <property type="match status" value="1"/>
</dbReference>
<dbReference type="GeneID" id="18875406"/>
<feature type="compositionally biased region" description="Polar residues" evidence="5">
    <location>
        <begin position="183"/>
        <end position="200"/>
    </location>
</feature>